<feature type="region of interest" description="Disordered" evidence="7">
    <location>
        <begin position="360"/>
        <end position="380"/>
    </location>
</feature>
<keyword evidence="4" id="KW-0238">DNA-binding</keyword>
<evidence type="ECO:0000256" key="5">
    <source>
        <dbReference type="ARBA" id="ARBA00023163"/>
    </source>
</evidence>
<keyword evidence="5" id="KW-0804">Transcription</keyword>
<reference evidence="8 9" key="1">
    <citation type="submission" date="2018-02" db="EMBL/GenBank/DDBJ databases">
        <title>Draft genome sequences of Elsinoe sp., causing black scab on jojoba.</title>
        <authorList>
            <person name="Stodart B."/>
            <person name="Jeffress S."/>
            <person name="Ash G."/>
            <person name="Arun Chinnappa K."/>
        </authorList>
    </citation>
    <scope>NUCLEOTIDE SEQUENCE [LARGE SCALE GENOMIC DNA]</scope>
    <source>
        <strain evidence="8 9">Hillstone_2</strain>
    </source>
</reference>
<evidence type="ECO:0000256" key="3">
    <source>
        <dbReference type="ARBA" id="ARBA00023015"/>
    </source>
</evidence>
<gene>
    <name evidence="8" type="ORF">C1H76_0238</name>
</gene>
<protein>
    <submittedName>
        <fullName evidence="8">Uncharacterized protein</fullName>
    </submittedName>
</protein>
<keyword evidence="3" id="KW-0805">Transcription regulation</keyword>
<organism evidence="8 9">
    <name type="scientific">Elsinoe australis</name>
    <dbReference type="NCBI Taxonomy" id="40998"/>
    <lineage>
        <taxon>Eukaryota</taxon>
        <taxon>Fungi</taxon>
        <taxon>Dikarya</taxon>
        <taxon>Ascomycota</taxon>
        <taxon>Pezizomycotina</taxon>
        <taxon>Dothideomycetes</taxon>
        <taxon>Dothideomycetidae</taxon>
        <taxon>Myriangiales</taxon>
        <taxon>Elsinoaceae</taxon>
        <taxon>Elsinoe</taxon>
    </lineage>
</organism>
<dbReference type="Proteomes" id="UP000308133">
    <property type="component" value="Unassembled WGS sequence"/>
</dbReference>
<evidence type="ECO:0000256" key="2">
    <source>
        <dbReference type="ARBA" id="ARBA00022833"/>
    </source>
</evidence>
<dbReference type="GO" id="GO:0003677">
    <property type="term" value="F:DNA binding"/>
    <property type="evidence" value="ECO:0007669"/>
    <property type="project" value="UniProtKB-KW"/>
</dbReference>
<dbReference type="GO" id="GO:0046872">
    <property type="term" value="F:metal ion binding"/>
    <property type="evidence" value="ECO:0007669"/>
    <property type="project" value="UniProtKB-KW"/>
</dbReference>
<evidence type="ECO:0000313" key="8">
    <source>
        <dbReference type="EMBL" id="TKX27401.1"/>
    </source>
</evidence>
<evidence type="ECO:0000256" key="1">
    <source>
        <dbReference type="ARBA" id="ARBA00022723"/>
    </source>
</evidence>
<feature type="compositionally biased region" description="Polar residues" evidence="7">
    <location>
        <begin position="454"/>
        <end position="473"/>
    </location>
</feature>
<keyword evidence="1" id="KW-0479">Metal-binding</keyword>
<feature type="compositionally biased region" description="Polar residues" evidence="7">
    <location>
        <begin position="360"/>
        <end position="371"/>
    </location>
</feature>
<dbReference type="PANTHER" id="PTHR36206:SF12">
    <property type="entry name" value="ASPERCRYPTIN BIOSYNTHESIS CLUSTER-SPECIFIC TRANSCRIPTION REGULATOR ATNN-RELATED"/>
    <property type="match status" value="1"/>
</dbReference>
<feature type="compositionally biased region" description="Polar residues" evidence="7">
    <location>
        <begin position="664"/>
        <end position="687"/>
    </location>
</feature>
<dbReference type="AlphaFoldDB" id="A0A4U7BBA4"/>
<feature type="compositionally biased region" description="Basic and acidic residues" evidence="7">
    <location>
        <begin position="474"/>
        <end position="483"/>
    </location>
</feature>
<sequence>MTRVKPGERKRTYNPKVKTGCTRTGRVCPGYENEQEPSTTTAVRTRSISPTTPVSSTIWKSEQEWRAFQFFRECSAHQFQSFWPEDLWTETISRLAHYESGIRHALLALAAFHERYENRDAIPAPPDRITSRSDFALTQYNNSISSFLAPKKDGQVDIEVYLLSCIIFTAIEALRGNSASAIHLVRQGVKMLKEAKASRANCQSTKSSNSSISLDSLEIVFLRWEVQIQELFSDLFGDQAYEYSYQLNGADLELPKTGPDASSPEEKLSFNTVREARDVQDRYWHGLISHLNQLDLRDDDKVEEDRAEIMKTYFQVSKSLDGAFQDLSDRVSNSFMLPSEVRGIQIMKLWRLVFQASIQSQAGDDPQTPTEQQKEEHASQDKLFEQVVDLAESLLISASKSAHDIAPPPPSIVPHSRFLSMSSENEGSPPASSDHTRTANPSENFASEPRHDSLGSTMSKATSPEQSSPPNSHHSYDRNDSRSQSKFQHRIQPTFAPDISILPTLFGSFLRARDPKLRRRVIKLLRDCRRQEGLWNSRLFANVCERILELEVECVAQEAAEDAARFSSATPSVNSAGSSPDTVLPDAYMDTGTTIPDHESHSHPHQQHSYFGPEQVNFDIARDHHYDQANYAEYFNDIPDPNSEARLDASGQPRPYSTIDLKGPTTSTSTIPSNHDVTLPSRPSTHIPTLGDSLPHEPLASYSNAREDTPHQPPPNLRALGSYSLNSPQPKSEVQPPNLRALGAFSLTPHESPAASPGDHTSPTHGPQAMVDPHAHSAPRSAPTSHDRTGRRQVGHTEGGQKAAQGGKTARPEGWGKRNGGRKVTGVKIGLASEGRGVERLRVGFIFDGGRGVLEEVVEW</sequence>
<keyword evidence="2" id="KW-0862">Zinc</keyword>
<evidence type="ECO:0000313" key="9">
    <source>
        <dbReference type="Proteomes" id="UP000308133"/>
    </source>
</evidence>
<proteinExistence type="predicted"/>
<feature type="region of interest" description="Disordered" evidence="7">
    <location>
        <begin position="401"/>
        <end position="488"/>
    </location>
</feature>
<accession>A0A4U7BBA4</accession>
<evidence type="ECO:0000256" key="7">
    <source>
        <dbReference type="SAM" id="MobiDB-lite"/>
    </source>
</evidence>
<dbReference type="EMBL" id="PTQR01000004">
    <property type="protein sequence ID" value="TKX27401.1"/>
    <property type="molecule type" value="Genomic_DNA"/>
</dbReference>
<name>A0A4U7BBA4_9PEZI</name>
<dbReference type="InterPro" id="IPR052360">
    <property type="entry name" value="Transcr_Regulatory_Proteins"/>
</dbReference>
<feature type="compositionally biased region" description="Polar residues" evidence="7">
    <location>
        <begin position="419"/>
        <end position="445"/>
    </location>
</feature>
<feature type="compositionally biased region" description="Polar residues" evidence="7">
    <location>
        <begin position="723"/>
        <end position="732"/>
    </location>
</feature>
<evidence type="ECO:0000256" key="6">
    <source>
        <dbReference type="ARBA" id="ARBA00023242"/>
    </source>
</evidence>
<dbReference type="PANTHER" id="PTHR36206">
    <property type="entry name" value="ASPERCRYPTIN BIOSYNTHESIS CLUSTER-SPECIFIC TRANSCRIPTION REGULATOR ATNN-RELATED"/>
    <property type="match status" value="1"/>
</dbReference>
<evidence type="ECO:0000256" key="4">
    <source>
        <dbReference type="ARBA" id="ARBA00023125"/>
    </source>
</evidence>
<comment type="caution">
    <text evidence="8">The sequence shown here is derived from an EMBL/GenBank/DDBJ whole genome shotgun (WGS) entry which is preliminary data.</text>
</comment>
<keyword evidence="6" id="KW-0539">Nucleus</keyword>
<feature type="region of interest" description="Disordered" evidence="7">
    <location>
        <begin position="634"/>
        <end position="823"/>
    </location>
</feature>